<dbReference type="OrthoDB" id="7763451at2759"/>
<dbReference type="PROSITE" id="PS50102">
    <property type="entry name" value="RRM"/>
    <property type="match status" value="1"/>
</dbReference>
<dbReference type="SMART" id="SM00360">
    <property type="entry name" value="RRM"/>
    <property type="match status" value="1"/>
</dbReference>
<keyword evidence="1" id="KW-0694">RNA-binding</keyword>
<dbReference type="InterPro" id="IPR000504">
    <property type="entry name" value="RRM_dom"/>
</dbReference>
<dbReference type="GO" id="GO:0003723">
    <property type="term" value="F:RNA binding"/>
    <property type="evidence" value="ECO:0007669"/>
    <property type="project" value="UniProtKB-UniRule"/>
</dbReference>
<dbReference type="PANTHER" id="PTHR32343:SF10">
    <property type="entry name" value="RNA-BINDING REGION RNP-1 DOMAIN-CONTAINING PROTEIN"/>
    <property type="match status" value="1"/>
</dbReference>
<gene>
    <name evidence="3" type="ORF">INT47_005338</name>
</gene>
<dbReference type="Pfam" id="PF00076">
    <property type="entry name" value="RRM_1"/>
    <property type="match status" value="1"/>
</dbReference>
<reference evidence="3" key="1">
    <citation type="submission" date="2020-12" db="EMBL/GenBank/DDBJ databases">
        <title>Metabolic potential, ecology and presence of endohyphal bacteria is reflected in genomic diversity of Mucoromycotina.</title>
        <authorList>
            <person name="Muszewska A."/>
            <person name="Okrasinska A."/>
            <person name="Steczkiewicz K."/>
            <person name="Drgas O."/>
            <person name="Orlowska M."/>
            <person name="Perlinska-Lenart U."/>
            <person name="Aleksandrzak-Piekarczyk T."/>
            <person name="Szatraj K."/>
            <person name="Zielenkiewicz U."/>
            <person name="Pilsyk S."/>
            <person name="Malc E."/>
            <person name="Mieczkowski P."/>
            <person name="Kruszewska J.S."/>
            <person name="Biernat P."/>
            <person name="Pawlowska J."/>
        </authorList>
    </citation>
    <scope>NUCLEOTIDE SEQUENCE</scope>
    <source>
        <strain evidence="3">WA0000017839</strain>
    </source>
</reference>
<feature type="domain" description="RRM" evidence="2">
    <location>
        <begin position="15"/>
        <end position="84"/>
    </location>
</feature>
<dbReference type="Gene3D" id="3.30.70.330">
    <property type="match status" value="1"/>
</dbReference>
<dbReference type="InterPro" id="IPR035979">
    <property type="entry name" value="RBD_domain_sf"/>
</dbReference>
<sequence length="210" mass="22429">MTSTWSLVVPEEATTAVLVHSISPQTTQETIRDFFSFCGIIKGFEMNSQKALVYFEQESAAKTAILLSGAVVDDCPIVVEPYHKAGVVEPITTIKAGVEEPITPTTAPVANKSVSHVMAELLASGYILTEPVVAKGVAFDEKHGVSTRVTGYFNKVKSQLGHQQQTTKSVGKAHSLFSSKTLGSITAKVSNVHAEAKRIAAEKKKPSQAS</sequence>
<keyword evidence="4" id="KW-1185">Reference proteome</keyword>
<dbReference type="PANTHER" id="PTHR32343">
    <property type="entry name" value="SERINE/ARGININE-RICH SPLICING FACTOR"/>
    <property type="match status" value="1"/>
</dbReference>
<dbReference type="EMBL" id="JAEPRD010000033">
    <property type="protein sequence ID" value="KAG2206020.1"/>
    <property type="molecule type" value="Genomic_DNA"/>
</dbReference>
<evidence type="ECO:0000313" key="4">
    <source>
        <dbReference type="Proteomes" id="UP000603453"/>
    </source>
</evidence>
<comment type="caution">
    <text evidence="3">The sequence shown here is derived from an EMBL/GenBank/DDBJ whole genome shotgun (WGS) entry which is preliminary data.</text>
</comment>
<name>A0A8H7R8S7_9FUNG</name>
<dbReference type="SUPFAM" id="SSF54928">
    <property type="entry name" value="RNA-binding domain, RBD"/>
    <property type="match status" value="1"/>
</dbReference>
<dbReference type="AlphaFoldDB" id="A0A8H7R8S7"/>
<evidence type="ECO:0000313" key="3">
    <source>
        <dbReference type="EMBL" id="KAG2206020.1"/>
    </source>
</evidence>
<organism evidence="3 4">
    <name type="scientific">Mucor saturninus</name>
    <dbReference type="NCBI Taxonomy" id="64648"/>
    <lineage>
        <taxon>Eukaryota</taxon>
        <taxon>Fungi</taxon>
        <taxon>Fungi incertae sedis</taxon>
        <taxon>Mucoromycota</taxon>
        <taxon>Mucoromycotina</taxon>
        <taxon>Mucoromycetes</taxon>
        <taxon>Mucorales</taxon>
        <taxon>Mucorineae</taxon>
        <taxon>Mucoraceae</taxon>
        <taxon>Mucor</taxon>
    </lineage>
</organism>
<dbReference type="InterPro" id="IPR012677">
    <property type="entry name" value="Nucleotide-bd_a/b_plait_sf"/>
</dbReference>
<accession>A0A8H7R8S7</accession>
<proteinExistence type="predicted"/>
<evidence type="ECO:0000259" key="2">
    <source>
        <dbReference type="PROSITE" id="PS50102"/>
    </source>
</evidence>
<dbReference type="Proteomes" id="UP000603453">
    <property type="component" value="Unassembled WGS sequence"/>
</dbReference>
<evidence type="ECO:0000256" key="1">
    <source>
        <dbReference type="PROSITE-ProRule" id="PRU00176"/>
    </source>
</evidence>
<protein>
    <recommendedName>
        <fullName evidence="2">RRM domain-containing protein</fullName>
    </recommendedName>
</protein>